<keyword evidence="1" id="KW-0812">Transmembrane</keyword>
<evidence type="ECO:0000313" key="3">
    <source>
        <dbReference type="EMBL" id="JAG09259.1"/>
    </source>
</evidence>
<dbReference type="EMBL" id="GBHO01034345">
    <property type="protein sequence ID" value="JAG09259.1"/>
    <property type="molecule type" value="Transcribed_RNA"/>
</dbReference>
<dbReference type="EMBL" id="GDHC01019705">
    <property type="protein sequence ID" value="JAP98923.1"/>
    <property type="molecule type" value="Transcribed_RNA"/>
</dbReference>
<evidence type="ECO:0000256" key="1">
    <source>
        <dbReference type="SAM" id="Phobius"/>
    </source>
</evidence>
<dbReference type="AlphaFoldDB" id="A0A0A9WRZ9"/>
<accession>A0A0A9WRZ9</accession>
<dbReference type="EMBL" id="GBHO01034346">
    <property type="protein sequence ID" value="JAG09258.1"/>
    <property type="molecule type" value="Transcribed_RNA"/>
</dbReference>
<proteinExistence type="predicted"/>
<evidence type="ECO:0000313" key="4">
    <source>
        <dbReference type="EMBL" id="JAP96706.1"/>
    </source>
</evidence>
<sequence length="216" mass="22536">MSCAAGGASTTCVCRTKLRVVLCSAVVVESQTAANTSRFASIPAPIPLLGTLVGTPAAVVVLLTGSPDTAVLAGCSVVLLAASSAALFVRIWSADLVIPKNSARAPGDVGSIAQRLCTFLDSLSLEIVAAHVLVVLLFCTTFPPGCSHVLRYRPHCSFFPPPSFLLRSATTTSASLLRTTGFSPHSRISTTTLFPNLAVVRYMPPPPSLLRCHCTI</sequence>
<name>A0A0A9WRZ9_LYGHE</name>
<reference evidence="2" key="1">
    <citation type="journal article" date="2014" name="PLoS ONE">
        <title>Transcriptome-Based Identification of ABC Transporters in the Western Tarnished Plant Bug Lygus hesperus.</title>
        <authorList>
            <person name="Hull J.J."/>
            <person name="Chaney K."/>
            <person name="Geib S.M."/>
            <person name="Fabrick J.A."/>
            <person name="Brent C.S."/>
            <person name="Walsh D."/>
            <person name="Lavine L.C."/>
        </authorList>
    </citation>
    <scope>NUCLEOTIDE SEQUENCE</scope>
</reference>
<protein>
    <submittedName>
        <fullName evidence="2">Homoserine kinase</fullName>
    </submittedName>
</protein>
<dbReference type="EMBL" id="GDHC01017652">
    <property type="protein sequence ID" value="JAQ00977.1"/>
    <property type="molecule type" value="Transcribed_RNA"/>
</dbReference>
<dbReference type="GO" id="GO:0016301">
    <property type="term" value="F:kinase activity"/>
    <property type="evidence" value="ECO:0007669"/>
    <property type="project" value="UniProtKB-KW"/>
</dbReference>
<feature type="transmembrane region" description="Helical" evidence="1">
    <location>
        <begin position="70"/>
        <end position="92"/>
    </location>
</feature>
<evidence type="ECO:0000313" key="5">
    <source>
        <dbReference type="EMBL" id="JAP98923.1"/>
    </source>
</evidence>
<organism evidence="2">
    <name type="scientific">Lygus hesperus</name>
    <name type="common">Western plant bug</name>
    <dbReference type="NCBI Taxonomy" id="30085"/>
    <lineage>
        <taxon>Eukaryota</taxon>
        <taxon>Metazoa</taxon>
        <taxon>Ecdysozoa</taxon>
        <taxon>Arthropoda</taxon>
        <taxon>Hexapoda</taxon>
        <taxon>Insecta</taxon>
        <taxon>Pterygota</taxon>
        <taxon>Neoptera</taxon>
        <taxon>Paraneoptera</taxon>
        <taxon>Hemiptera</taxon>
        <taxon>Heteroptera</taxon>
        <taxon>Panheteroptera</taxon>
        <taxon>Cimicomorpha</taxon>
        <taxon>Miridae</taxon>
        <taxon>Mirini</taxon>
        <taxon>Lygus</taxon>
    </lineage>
</organism>
<keyword evidence="1" id="KW-1133">Transmembrane helix</keyword>
<keyword evidence="2" id="KW-0418">Kinase</keyword>
<evidence type="ECO:0000313" key="6">
    <source>
        <dbReference type="EMBL" id="JAQ00977.1"/>
    </source>
</evidence>
<keyword evidence="2" id="KW-0808">Transferase</keyword>
<feature type="transmembrane region" description="Helical" evidence="1">
    <location>
        <begin position="44"/>
        <end position="63"/>
    </location>
</feature>
<gene>
    <name evidence="2" type="primary">thrB_1</name>
    <name evidence="3" type="synonym">thrB_0</name>
    <name evidence="3" type="ORF">CM83_13918</name>
    <name evidence="2" type="ORF">CM83_13926</name>
    <name evidence="6" type="ORF">g.52627</name>
    <name evidence="4" type="ORF">g.52639</name>
    <name evidence="5" type="ORF">g.52647</name>
</gene>
<evidence type="ECO:0000313" key="2">
    <source>
        <dbReference type="EMBL" id="JAG09258.1"/>
    </source>
</evidence>
<feature type="transmembrane region" description="Helical" evidence="1">
    <location>
        <begin position="128"/>
        <end position="150"/>
    </location>
</feature>
<dbReference type="EMBL" id="GDHC01021922">
    <property type="protein sequence ID" value="JAP96706.1"/>
    <property type="molecule type" value="Transcribed_RNA"/>
</dbReference>
<reference evidence="4" key="3">
    <citation type="journal article" date="2016" name="Gigascience">
        <title>De novo construction of an expanded transcriptome assembly for the western tarnished plant bug, Lygus hesperus.</title>
        <authorList>
            <person name="Tassone E.E."/>
            <person name="Geib S.M."/>
            <person name="Hall B."/>
            <person name="Fabrick J.A."/>
            <person name="Brent C.S."/>
            <person name="Hull J.J."/>
        </authorList>
    </citation>
    <scope>NUCLEOTIDE SEQUENCE</scope>
</reference>
<keyword evidence="1" id="KW-0472">Membrane</keyword>
<reference evidence="2" key="2">
    <citation type="submission" date="2014-07" db="EMBL/GenBank/DDBJ databases">
        <authorList>
            <person name="Hull J."/>
        </authorList>
    </citation>
    <scope>NUCLEOTIDE SEQUENCE</scope>
</reference>